<evidence type="ECO:0000313" key="5">
    <source>
        <dbReference type="Proteomes" id="UP000648239"/>
    </source>
</evidence>
<sequence>MMIARDLMQVEVITVQDDTALEDVLDLLMQEHISGAPVVDREGFLVGVISQVDVFFGSRTRSGLNERVGERTEITRVKDVMTSPPICANEDTPVHDMAEMMCKLHIHRLPVVKRGRLSGMVSSIDICRAMCHGSPQAEAV</sequence>
<proteinExistence type="predicted"/>
<evidence type="ECO:0000256" key="1">
    <source>
        <dbReference type="ARBA" id="ARBA00023122"/>
    </source>
</evidence>
<dbReference type="Gene3D" id="3.10.580.10">
    <property type="entry name" value="CBS-domain"/>
    <property type="match status" value="1"/>
</dbReference>
<dbReference type="InterPro" id="IPR051257">
    <property type="entry name" value="Diverse_CBS-Domain"/>
</dbReference>
<dbReference type="PROSITE" id="PS51371">
    <property type="entry name" value="CBS"/>
    <property type="match status" value="2"/>
</dbReference>
<protein>
    <submittedName>
        <fullName evidence="4">CBS domain-containing protein</fullName>
    </submittedName>
</protein>
<dbReference type="PANTHER" id="PTHR43080:SF2">
    <property type="entry name" value="CBS DOMAIN-CONTAINING PROTEIN"/>
    <property type="match status" value="1"/>
</dbReference>
<dbReference type="InterPro" id="IPR000644">
    <property type="entry name" value="CBS_dom"/>
</dbReference>
<keyword evidence="1 2" id="KW-0129">CBS domain</keyword>
<evidence type="ECO:0000313" key="4">
    <source>
        <dbReference type="EMBL" id="MBD3868190.1"/>
    </source>
</evidence>
<dbReference type="SUPFAM" id="SSF54631">
    <property type="entry name" value="CBS-domain pair"/>
    <property type="match status" value="1"/>
</dbReference>
<feature type="domain" description="CBS" evidence="3">
    <location>
        <begin position="81"/>
        <end position="138"/>
    </location>
</feature>
<name>A0A8J7C1Q7_9BACT</name>
<dbReference type="AlphaFoldDB" id="A0A8J7C1Q7"/>
<evidence type="ECO:0000259" key="3">
    <source>
        <dbReference type="PROSITE" id="PS51371"/>
    </source>
</evidence>
<gene>
    <name evidence="4" type="ORF">IFK94_08690</name>
</gene>
<accession>A0A8J7C1Q7</accession>
<dbReference type="EMBL" id="JACXWD010000024">
    <property type="protein sequence ID" value="MBD3868190.1"/>
    <property type="molecule type" value="Genomic_DNA"/>
</dbReference>
<comment type="caution">
    <text evidence="4">The sequence shown here is derived from an EMBL/GenBank/DDBJ whole genome shotgun (WGS) entry which is preliminary data.</text>
</comment>
<organism evidence="4 5">
    <name type="scientific">Candidatus Polarisedimenticola svalbardensis</name>
    <dbReference type="NCBI Taxonomy" id="2886004"/>
    <lineage>
        <taxon>Bacteria</taxon>
        <taxon>Pseudomonadati</taxon>
        <taxon>Acidobacteriota</taxon>
        <taxon>Candidatus Polarisedimenticolia</taxon>
        <taxon>Candidatus Polarisedimenticolales</taxon>
        <taxon>Candidatus Polarisedimenticolaceae</taxon>
        <taxon>Candidatus Polarisedimenticola</taxon>
    </lineage>
</organism>
<reference evidence="4 5" key="1">
    <citation type="submission" date="2020-08" db="EMBL/GenBank/DDBJ databases">
        <title>Acidobacteriota in marine sediments use diverse sulfur dissimilation pathways.</title>
        <authorList>
            <person name="Wasmund K."/>
        </authorList>
    </citation>
    <scope>NUCLEOTIDE SEQUENCE [LARGE SCALE GENOMIC DNA]</scope>
    <source>
        <strain evidence="4">MAG AM4</strain>
    </source>
</reference>
<dbReference type="Proteomes" id="UP000648239">
    <property type="component" value="Unassembled WGS sequence"/>
</dbReference>
<evidence type="ECO:0000256" key="2">
    <source>
        <dbReference type="PROSITE-ProRule" id="PRU00703"/>
    </source>
</evidence>
<dbReference type="InterPro" id="IPR046342">
    <property type="entry name" value="CBS_dom_sf"/>
</dbReference>
<dbReference type="PANTHER" id="PTHR43080">
    <property type="entry name" value="CBS DOMAIN-CONTAINING PROTEIN CBSX3, MITOCHONDRIAL"/>
    <property type="match status" value="1"/>
</dbReference>
<dbReference type="Pfam" id="PF00571">
    <property type="entry name" value="CBS"/>
    <property type="match status" value="2"/>
</dbReference>
<feature type="domain" description="CBS" evidence="3">
    <location>
        <begin position="8"/>
        <end position="66"/>
    </location>
</feature>
<dbReference type="SMART" id="SM00116">
    <property type="entry name" value="CBS"/>
    <property type="match status" value="2"/>
</dbReference>